<feature type="chain" id="PRO_5020274944" evidence="2">
    <location>
        <begin position="23"/>
        <end position="317"/>
    </location>
</feature>
<dbReference type="AlphaFoldDB" id="A0A4U8Z7P8"/>
<evidence type="ECO:0000256" key="2">
    <source>
        <dbReference type="SAM" id="SignalP"/>
    </source>
</evidence>
<dbReference type="Pfam" id="PF12293">
    <property type="entry name" value="T4BSS_DotH_IcmK"/>
    <property type="match status" value="1"/>
</dbReference>
<dbReference type="KEGG" id="mtun:MTUNDRAET4_0162.2"/>
<keyword evidence="3" id="KW-0614">Plasmid</keyword>
<name>A0A4U8Z7P8_METTU</name>
<geneLocation type="plasmid" evidence="3 4">
    <name>3</name>
</geneLocation>
<organism evidence="3 4">
    <name type="scientific">Methylocella tundrae</name>
    <dbReference type="NCBI Taxonomy" id="227605"/>
    <lineage>
        <taxon>Bacteria</taxon>
        <taxon>Pseudomonadati</taxon>
        <taxon>Pseudomonadota</taxon>
        <taxon>Alphaproteobacteria</taxon>
        <taxon>Hyphomicrobiales</taxon>
        <taxon>Beijerinckiaceae</taxon>
        <taxon>Methylocella</taxon>
    </lineage>
</organism>
<dbReference type="InterPro" id="IPR022073">
    <property type="entry name" value="T4BSS_DotH_IcmK"/>
</dbReference>
<sequence>MKRQAVWIGLAALLGGPCVSLAQQAGGPPPNGNAGSIPGQATGSGAEAAIPLTPGMIRDLGKRLGDNRRAQEDVMTQFASPASRRVNVAFTPGQTTPIIQVVKGYPTAVSFFDKTGSPWPIEWDTNSNPAGVAGGTNCNATSTGGGPAVAAVGFYVCTPVAGSNVLEITPSSLQPRGGLLVTLKGAPKPISFLLIGGGGTYDADLSVQVSERGPNAKGPPAQPMAPDTASPFLTSMLDGAPPAEAAPLSVSGVSPDDLRAWRVGDRMVIRTRYTLISPEWMASESGEGGLTVYSIPPTPVVLLSKDGVTMSASLSEN</sequence>
<reference evidence="3 4" key="1">
    <citation type="submission" date="2019-03" db="EMBL/GenBank/DDBJ databases">
        <authorList>
            <person name="Kox A.R. M."/>
        </authorList>
    </citation>
    <scope>NUCLEOTIDE SEQUENCE [LARGE SCALE GENOMIC DNA]</scope>
    <source>
        <strain evidence="3">MTUNDRAET4 annotated genome</strain>
        <plasmid evidence="4">3</plasmid>
    </source>
</reference>
<proteinExistence type="predicted"/>
<gene>
    <name evidence="3" type="ORF">MTUNDRAET4_0162</name>
</gene>
<keyword evidence="2" id="KW-0732">Signal</keyword>
<dbReference type="RefSeq" id="WP_134493421.1">
    <property type="nucleotide sequence ID" value="NZ_CP139087.1"/>
</dbReference>
<protein>
    <submittedName>
        <fullName evidence="3">Intracellular multiplication protein IcmK</fullName>
    </submittedName>
</protein>
<dbReference type="OrthoDB" id="8682498at2"/>
<evidence type="ECO:0000313" key="3">
    <source>
        <dbReference type="EMBL" id="VFU17625.1"/>
    </source>
</evidence>
<feature type="signal peptide" evidence="2">
    <location>
        <begin position="1"/>
        <end position="22"/>
    </location>
</feature>
<feature type="region of interest" description="Disordered" evidence="1">
    <location>
        <begin position="25"/>
        <end position="50"/>
    </location>
</feature>
<evidence type="ECO:0000256" key="1">
    <source>
        <dbReference type="SAM" id="MobiDB-lite"/>
    </source>
</evidence>
<dbReference type="EMBL" id="LR536452">
    <property type="protein sequence ID" value="VFU17625.1"/>
    <property type="molecule type" value="Genomic_DNA"/>
</dbReference>
<accession>A0A4U8Z7P8</accession>
<evidence type="ECO:0000313" key="4">
    <source>
        <dbReference type="Proteomes" id="UP000294360"/>
    </source>
</evidence>
<dbReference type="Proteomes" id="UP000294360">
    <property type="component" value="Plasmid 3"/>
</dbReference>